<dbReference type="RefSeq" id="WP_309939932.1">
    <property type="nucleotide sequence ID" value="NZ_AP025305.1"/>
</dbReference>
<feature type="transmembrane region" description="Helical" evidence="1">
    <location>
        <begin position="217"/>
        <end position="236"/>
    </location>
</feature>
<keyword evidence="1" id="KW-0472">Membrane</keyword>
<comment type="caution">
    <text evidence="2">The sequence shown here is derived from an EMBL/GenBank/DDBJ whole genome shotgun (WGS) entry which is preliminary data.</text>
</comment>
<evidence type="ECO:0000313" key="3">
    <source>
        <dbReference type="Proteomes" id="UP001185092"/>
    </source>
</evidence>
<evidence type="ECO:0000313" key="2">
    <source>
        <dbReference type="EMBL" id="MDR6240090.1"/>
    </source>
</evidence>
<proteinExistence type="predicted"/>
<dbReference type="Proteomes" id="UP001185092">
    <property type="component" value="Unassembled WGS sequence"/>
</dbReference>
<reference evidence="2" key="1">
    <citation type="submission" date="2023-07" db="EMBL/GenBank/DDBJ databases">
        <title>Genomic Encyclopedia of Type Strains, Phase IV (KMG-IV): sequencing the most valuable type-strain genomes for metagenomic binning, comparative biology and taxonomic classification.</title>
        <authorList>
            <person name="Goeker M."/>
        </authorList>
    </citation>
    <scope>NUCLEOTIDE SEQUENCE</scope>
    <source>
        <strain evidence="2">DSM 26174</strain>
    </source>
</reference>
<sequence length="352" mass="40163">MNTKLTDRNTQRSFAVRSTNGSFGIIKIEKDAISISSEVELIELGIDEVEGYRYTNRMKSGLEIVPISREKGKISFNVKDEEREELGKWLTSNFDDVNEVRKEKELNEIYNSPQFGATLDERKNRFESAVSMTNFINLLSCVSFIIVFLKAPFYVVLALPVTIFLIAVYFYFFKFKGLVTINQAPGSVRPSFIYSLFGLTLTTFIFAELNFKLVEPISFLLLAIPIGGVLFGVLFLKSEIESHRRKNTLLPSIIFKILFSIVLAGSSLVIFNCSLDRDRFENVPIVIVDKVVKTGKTKSYYLILGKPIKAFTSNELQVSRDFFDSVNESETLNIKYHEGYIGIPWYELDKIE</sequence>
<feature type="transmembrane region" description="Helical" evidence="1">
    <location>
        <begin position="153"/>
        <end position="172"/>
    </location>
</feature>
<dbReference type="AlphaFoldDB" id="A0AAE3XQB0"/>
<gene>
    <name evidence="2" type="ORF">HNQ88_003138</name>
</gene>
<feature type="transmembrane region" description="Helical" evidence="1">
    <location>
        <begin position="248"/>
        <end position="271"/>
    </location>
</feature>
<feature type="transmembrane region" description="Helical" evidence="1">
    <location>
        <begin position="129"/>
        <end position="147"/>
    </location>
</feature>
<feature type="transmembrane region" description="Helical" evidence="1">
    <location>
        <begin position="192"/>
        <end position="211"/>
    </location>
</feature>
<name>A0AAE3XQB0_9BACT</name>
<keyword evidence="1" id="KW-0812">Transmembrane</keyword>
<accession>A0AAE3XQB0</accession>
<dbReference type="EMBL" id="JAVDQD010000003">
    <property type="protein sequence ID" value="MDR6240090.1"/>
    <property type="molecule type" value="Genomic_DNA"/>
</dbReference>
<protein>
    <submittedName>
        <fullName evidence="2">NADH:ubiquinone oxidoreductase subunit 6 (Subunit J)</fullName>
    </submittedName>
</protein>
<keyword evidence="3" id="KW-1185">Reference proteome</keyword>
<keyword evidence="1" id="KW-1133">Transmembrane helix</keyword>
<evidence type="ECO:0000256" key="1">
    <source>
        <dbReference type="SAM" id="Phobius"/>
    </source>
</evidence>
<organism evidence="2 3">
    <name type="scientific">Aureibacter tunicatorum</name>
    <dbReference type="NCBI Taxonomy" id="866807"/>
    <lineage>
        <taxon>Bacteria</taxon>
        <taxon>Pseudomonadati</taxon>
        <taxon>Bacteroidota</taxon>
        <taxon>Cytophagia</taxon>
        <taxon>Cytophagales</taxon>
        <taxon>Persicobacteraceae</taxon>
        <taxon>Aureibacter</taxon>
    </lineage>
</organism>